<dbReference type="InterPro" id="IPR001747">
    <property type="entry name" value="Vitellogenin_N"/>
</dbReference>
<keyword evidence="4" id="KW-0325">Glycoprotein</keyword>
<dbReference type="Gene3D" id="2.20.80.10">
    <property type="entry name" value="Lipovitellin-phosvitin complex, chain A, domain 4"/>
    <property type="match status" value="1"/>
</dbReference>
<dbReference type="GO" id="GO:0045735">
    <property type="term" value="F:nutrient reservoir activity"/>
    <property type="evidence" value="ECO:0007669"/>
    <property type="project" value="UniProtKB-KW"/>
</dbReference>
<keyword evidence="10" id="KW-1185">Reference proteome</keyword>
<organism evidence="9 10">
    <name type="scientific">Araneus ventricosus</name>
    <name type="common">Orbweaver spider</name>
    <name type="synonym">Epeira ventricosa</name>
    <dbReference type="NCBI Taxonomy" id="182803"/>
    <lineage>
        <taxon>Eukaryota</taxon>
        <taxon>Metazoa</taxon>
        <taxon>Ecdysozoa</taxon>
        <taxon>Arthropoda</taxon>
        <taxon>Chelicerata</taxon>
        <taxon>Arachnida</taxon>
        <taxon>Araneae</taxon>
        <taxon>Araneomorphae</taxon>
        <taxon>Entelegynae</taxon>
        <taxon>Araneoidea</taxon>
        <taxon>Araneidae</taxon>
        <taxon>Araneus</taxon>
    </lineage>
</organism>
<dbReference type="Pfam" id="PF01347">
    <property type="entry name" value="Vitellogenin_N"/>
    <property type="match status" value="1"/>
</dbReference>
<feature type="domain" description="Vitellogenin" evidence="8">
    <location>
        <begin position="129"/>
        <end position="728"/>
    </location>
</feature>
<comment type="caution">
    <text evidence="5">Lacks conserved residue(s) required for the propagation of feature annotation.</text>
</comment>
<keyword evidence="2" id="KW-0758">Storage protein</keyword>
<dbReference type="EMBL" id="BGPR01000207">
    <property type="protein sequence ID" value="GBM04805.1"/>
    <property type="molecule type" value="Genomic_DNA"/>
</dbReference>
<dbReference type="GO" id="GO:0005319">
    <property type="term" value="F:lipid transporter activity"/>
    <property type="evidence" value="ECO:0007669"/>
    <property type="project" value="InterPro"/>
</dbReference>
<dbReference type="SMART" id="SM00638">
    <property type="entry name" value="LPD_N"/>
    <property type="match status" value="1"/>
</dbReference>
<dbReference type="InterPro" id="IPR015816">
    <property type="entry name" value="Vitellinogen_b-sht_N"/>
</dbReference>
<reference evidence="9 10" key="1">
    <citation type="journal article" date="2019" name="Sci. Rep.">
        <title>Orb-weaving spider Araneus ventricosus genome elucidates the spidroin gene catalogue.</title>
        <authorList>
            <person name="Kono N."/>
            <person name="Nakamura H."/>
            <person name="Ohtoshi R."/>
            <person name="Moran D.A.P."/>
            <person name="Shinohara A."/>
            <person name="Yoshida Y."/>
            <person name="Fujiwara M."/>
            <person name="Mori M."/>
            <person name="Tomita M."/>
            <person name="Arakawa K."/>
        </authorList>
    </citation>
    <scope>NUCLEOTIDE SEQUENCE [LARGE SCALE GENOMIC DNA]</scope>
</reference>
<evidence type="ECO:0000256" key="5">
    <source>
        <dbReference type="PROSITE-ProRule" id="PRU00557"/>
    </source>
</evidence>
<keyword evidence="7" id="KW-0472">Membrane</keyword>
<dbReference type="SUPFAM" id="SSF56968">
    <property type="entry name" value="Lipovitellin-phosvitin complex, beta-sheet shell regions"/>
    <property type="match status" value="2"/>
</dbReference>
<keyword evidence="1" id="KW-0732">Signal</keyword>
<keyword evidence="6" id="KW-0175">Coiled coil</keyword>
<keyword evidence="7" id="KW-0812">Transmembrane</keyword>
<dbReference type="Pfam" id="PF09172">
    <property type="entry name" value="Vit_open_b-sht"/>
    <property type="match status" value="1"/>
</dbReference>
<sequence>MNRRKKFKGSILACTLEQDYSKTGPPMCVLATNSLMQPRWLLENWFSFEQNANAWAVFSESPLGNLLPYIGAKEIFRTRNSIRSHLSAIMGLRVLALACLVGAAFAGPVQRQSESQCAKECKYPPHPKFRYESGKCYVYDFDSANGILLTATQKQNASLQATVEFQFQTLCDVIMKIKNIRIQQKVSQDEKDDLKRKLELPLACDFFDGTFRHVCPSSEESSQSLNIKKAMFSLFINQMPSLEKSIKIVEKDSFGKCLTNYTVQNNGEKVITKVKDMTSCSNKKIFLNFMKKELVSVPVIEENQMKCTQHIQNGIIKIAQCQDNHKLKSPLKNGNSWIEFSGKMSMRHIETKPAEKHSWQEPFNREEISYNIEEPRQGDRNLKEVERVLKSICPKNKLVIDMTIGKDYIKLVSLVKSLSYNELDKIYESLKDGSLCSSKKVRDIFADTLPIVATDPAIKLMVKILLNGDATGLKSKYWPATLALKQNPTKDTVAAILPLLERSCQSTSTLIGVTSLIYRLCSSEDCGKIAAVREVIKIYKKYLGPRCSSDNEKEILTSLRAFGNMGQHGEAHESIIACAKDHSKSKRIRLAAIASFRRMHTKRPQEFLQMYSNKNEDTEVRIALFRTILEHPDEKQLKQIKRVAELETNKQVSGYVCTYIENMNKTQSPRHLQIKGMLQDIEINPPKVDYLTNSKYIEFSVHNKALHVGGSVETDIIHGKKTTIPVSMRNSMYANLFGKDLNLFEWGVNTEGLEDLLQKIMALKDKIPKFETIRDRIAQKPTFEEFKDEFNYLSPNKVFGDTRAELSMYFRMLETEILGLSTSDLSGMKEMLKVAEIMSKLAHGEKADFSHSVVLVNSKLVIPSVTGRSYSIDLVGSSTVGVTAETKADFLKLPRNADVHFHFQPSVNVEFSTTVGIVSTTHRPDVRLVSRFHLESDVEARFQVKEGRAALVSLTLPSKNIALLNMSTGAFEIDEDSNEKPIFEKMQKKIDYCFTHFHKPLGVTACATVEVPKPFVTKTFPYVLPFGNGAIALKKSDNSFKSYEFRLEIPKQAGPSMKYRASFDTPGSKISRRFAADLEVKQEERHQKHLLIELVSPFKTVGGSCSFTKNDKLIKGSMELHESKTQIASASFTSNITVSRSRKMYEFKGAYFIRNHEPASIDGTVTVLTGRKEHVSIYFKTNKSQSEPISLKATIMKEGRIEFSQKSEWKLSSDVSLKSPIGDLKLRKTVEKRFKQSQSISASVGLDYQLKGKKKHSITISGTSQRSSNKVNTDVKVQSTQYPRGNMHLTWDMQRESLESLTNDVKLTDGQKPYKTYFYLKQKSRTPKTGPGHCSAIIEIPQRDIHYELSVTHYINISEQRRINIEADLCYKQDKHIKGIIDVKYESLSPLKAAGKLELEYPNHHVIYEDEVEERNGVIKGKSKLQYQKGSKPFKTFQLHYNYKILSNDSKFHHEIESSIQTPSLRSPINGKASIELNSESLAIAGQVGPQYSVQAHLKDNGVGHIDIKLPMIEGIIKTTEEDKKKTVDVDVKVKNRKPRHIIGSVTVESGDKKKFEIRIQPDVDHSPEKKILISTTVEKTSRDLKDNFVSASIVQILDIIKLSLSEEGEVSPLGDYECSFEALIKNQEPIAVRYKRKTGDEHGKTTIEVTKNNNKKAEIELDAKLNEKELSIEASITSPDHSFEDVHVYMKNQVTHSGSSKTVQTSLSCKKKDKVYKIEWNSDIQPNGLEVKAQIQTPHKNYEKNTVGFSIQVLDKTVSSSVSIHCLDKEISIQTEFKAKNHACSFVGKLSTPFEIAKEAQLQVTLDNHRSKKSVEAYIDVNNARICDIRGNLKKSSREAQIEGSVKVSNLPKVKFQGIDVKLQRAPSYCLVSGSIQLLNNKEISLVSEIKEEGSVIHTTTTIATPYKNLKDAKAHLSIEIKPSKRSILCYLDANGERKGDAELSIALSQNCEVKGRLKTVRTPEISAHVKCEKTGESFSLSANVMKGTSPLLSTSFNKLSYHGGEKLLMKTKSFEDTLLDLEISKDVSGKNSNKYSLKLKGPFSPVSITFSKNHNDENSVSTELRACREVQPSAVCYSLKCYHKNLINSGDYRFYQKVTVDLEKSVGGSFSKPVGRVHVLTTAAENDYRSKVILEVNEKKLGYESKLHLRQHENDRCSLDSHIYLPQRTSRVRVSILHNHHRVNLEADAIPNTDDPTRKLSLEVKKEINPGNKEVSGYIKVNHPRMSQPLLLTCKLQLVGEYFVKGKLVLHSGPVWGKTLIVEILPNIEQEAYGIRSMEYKIYTDDKSFDTYLKLIRQSSKREEKIGYEWKWVRHGDEKKGGLIFILSQNKSLKILYSSPSVDYEVQGSVAQGLDDINVSVASSGRKLKEIRISVSDSCASVVVTKSGPLFKSQICFNKREGSALQLLKIDVQYRQHKCLDIRVGVDPEKPEYIDVVFKRSKEKSCRPLKELIHYLKSLLQVHSLQELKRDVLEKVRQYRQVILKKVRQHRQEVLKKVEQFKHDLVEPHLRKVRKSIQDLKSKLQQHEKLVQEYVTKLKKAKEDILKRIKSAIPSSVKEFCQKFYQDYHKVAIRYYKKVLRYWPPICEIGWYCNDIKSVFRRYDVKEVKTQINRKISQIKQYVKVRLSRFRIIWPSDVINFIRNIVHEFQRRIIHTFGRLIGHTIMHQLRKYVEKIETAIRHKAIDIIDEIIKKFHHMLSKDEDLRTAQDLILIAKDKIVKAWRNKEEIAKTSARRMESNIKQKFKKIWDKEVQVVKYEPDEGVFIFKVRQPLSKDELEIVKQECGVIVRTLLQYLNR</sequence>
<evidence type="ECO:0000256" key="4">
    <source>
        <dbReference type="ARBA" id="ARBA00023180"/>
    </source>
</evidence>
<keyword evidence="3" id="KW-1015">Disulfide bond</keyword>
<gene>
    <name evidence="9" type="primary">VIT_1</name>
    <name evidence="9" type="ORF">AVEN_20236_1</name>
</gene>
<dbReference type="PROSITE" id="PS51211">
    <property type="entry name" value="VITELLOGENIN"/>
    <property type="match status" value="1"/>
</dbReference>
<dbReference type="Gene3D" id="1.25.10.20">
    <property type="entry name" value="Vitellinogen, superhelical"/>
    <property type="match status" value="1"/>
</dbReference>
<evidence type="ECO:0000259" key="8">
    <source>
        <dbReference type="PROSITE" id="PS51211"/>
    </source>
</evidence>
<evidence type="ECO:0000313" key="10">
    <source>
        <dbReference type="Proteomes" id="UP000499080"/>
    </source>
</evidence>
<feature type="transmembrane region" description="Helical" evidence="7">
    <location>
        <begin position="86"/>
        <end position="107"/>
    </location>
</feature>
<dbReference type="InterPro" id="IPR015819">
    <property type="entry name" value="Lipid_transp_b-sht_shell"/>
</dbReference>
<dbReference type="InterPro" id="IPR015255">
    <property type="entry name" value="Vitellinogen_open_b-sht"/>
</dbReference>
<evidence type="ECO:0000256" key="7">
    <source>
        <dbReference type="SAM" id="Phobius"/>
    </source>
</evidence>
<dbReference type="PANTHER" id="PTHR23345:SF15">
    <property type="entry name" value="VITELLOGENIN 1-RELATED"/>
    <property type="match status" value="1"/>
</dbReference>
<evidence type="ECO:0000256" key="3">
    <source>
        <dbReference type="ARBA" id="ARBA00023157"/>
    </source>
</evidence>
<dbReference type="SUPFAM" id="SSF48431">
    <property type="entry name" value="Lipovitellin-phosvitin complex, superhelical domain"/>
    <property type="match status" value="1"/>
</dbReference>
<dbReference type="Proteomes" id="UP000499080">
    <property type="component" value="Unassembled WGS sequence"/>
</dbReference>
<dbReference type="OrthoDB" id="6429329at2759"/>
<evidence type="ECO:0000256" key="6">
    <source>
        <dbReference type="SAM" id="Coils"/>
    </source>
</evidence>
<feature type="coiled-coil region" evidence="6">
    <location>
        <begin position="2512"/>
        <end position="2546"/>
    </location>
</feature>
<dbReference type="PANTHER" id="PTHR23345">
    <property type="entry name" value="VITELLOGENIN-RELATED"/>
    <property type="match status" value="1"/>
</dbReference>
<protein>
    <submittedName>
        <fullName evidence="9">Vitellogenin</fullName>
    </submittedName>
</protein>
<dbReference type="InterPro" id="IPR050733">
    <property type="entry name" value="Vitellogenin/Apolipophorin"/>
</dbReference>
<dbReference type="Gene3D" id="2.20.50.20">
    <property type="entry name" value="Lipovitellin. Chain A, domain 3"/>
    <property type="match status" value="1"/>
</dbReference>
<dbReference type="SMART" id="SM01169">
    <property type="entry name" value="DUF1943"/>
    <property type="match status" value="1"/>
</dbReference>
<evidence type="ECO:0000256" key="1">
    <source>
        <dbReference type="ARBA" id="ARBA00022729"/>
    </source>
</evidence>
<dbReference type="InterPro" id="IPR015817">
    <property type="entry name" value="Vitellinogen_open_b-sht_sub1"/>
</dbReference>
<evidence type="ECO:0000256" key="2">
    <source>
        <dbReference type="ARBA" id="ARBA00022761"/>
    </source>
</evidence>
<dbReference type="Gene3D" id="2.30.230.10">
    <property type="entry name" value="Lipovitellin, beta-sheet shell regions, chain A"/>
    <property type="match status" value="1"/>
</dbReference>
<dbReference type="InterPro" id="IPR011030">
    <property type="entry name" value="Lipovitellin_superhlx_dom"/>
</dbReference>
<name>A0A4Y2CNC1_ARAVE</name>
<evidence type="ECO:0000313" key="9">
    <source>
        <dbReference type="EMBL" id="GBM04805.1"/>
    </source>
</evidence>
<keyword evidence="7" id="KW-1133">Transmembrane helix</keyword>
<comment type="caution">
    <text evidence="9">The sequence shown here is derived from an EMBL/GenBank/DDBJ whole genome shotgun (WGS) entry which is preliminary data.</text>
</comment>
<accession>A0A4Y2CNC1</accession>
<proteinExistence type="predicted"/>